<evidence type="ECO:0000313" key="1">
    <source>
        <dbReference type="EMBL" id="TLS50166.1"/>
    </source>
</evidence>
<dbReference type="OrthoDB" id="2662262at2"/>
<evidence type="ECO:0000313" key="2">
    <source>
        <dbReference type="Proteomes" id="UP000309676"/>
    </source>
</evidence>
<organism evidence="1 2">
    <name type="scientific">Paenibacillus antri</name>
    <dbReference type="NCBI Taxonomy" id="2582848"/>
    <lineage>
        <taxon>Bacteria</taxon>
        <taxon>Bacillati</taxon>
        <taxon>Bacillota</taxon>
        <taxon>Bacilli</taxon>
        <taxon>Bacillales</taxon>
        <taxon>Paenibacillaceae</taxon>
        <taxon>Paenibacillus</taxon>
    </lineage>
</organism>
<name>A0A5R9G717_9BACL</name>
<evidence type="ECO:0008006" key="3">
    <source>
        <dbReference type="Google" id="ProtNLM"/>
    </source>
</evidence>
<dbReference type="EMBL" id="VCIW01000016">
    <property type="protein sequence ID" value="TLS50166.1"/>
    <property type="molecule type" value="Genomic_DNA"/>
</dbReference>
<dbReference type="Proteomes" id="UP000309676">
    <property type="component" value="Unassembled WGS sequence"/>
</dbReference>
<keyword evidence="2" id="KW-1185">Reference proteome</keyword>
<reference evidence="1 2" key="1">
    <citation type="submission" date="2019-05" db="EMBL/GenBank/DDBJ databases">
        <authorList>
            <person name="Narsing Rao M.P."/>
            <person name="Li W.J."/>
        </authorList>
    </citation>
    <scope>NUCLEOTIDE SEQUENCE [LARGE SCALE GENOMIC DNA]</scope>
    <source>
        <strain evidence="1 2">SYSU_K30003</strain>
    </source>
</reference>
<dbReference type="RefSeq" id="WP_138196317.1">
    <property type="nucleotide sequence ID" value="NZ_VCIW01000016.1"/>
</dbReference>
<accession>A0A5R9G717</accession>
<gene>
    <name evidence="1" type="ORF">FE782_21060</name>
</gene>
<protein>
    <recommendedName>
        <fullName evidence="3">MarR family transcriptional regulator</fullName>
    </recommendedName>
</protein>
<dbReference type="AlphaFoldDB" id="A0A5R9G717"/>
<proteinExistence type="predicted"/>
<comment type="caution">
    <text evidence="1">The sequence shown here is derived from an EMBL/GenBank/DDBJ whole genome shotgun (WGS) entry which is preliminary data.</text>
</comment>
<sequence length="90" mass="10650">MPSEKRRAIRMDVLNDLHRAYKTDRLKRRTFPVSVEFDDPETFFALEYLAEKKLVYFKQTHPDHYVAKITPLGKSHLELELGSRKEAACR</sequence>